<comment type="subcellular location">
    <subcellularLocation>
        <location evidence="1">Secreted</location>
    </subcellularLocation>
</comment>
<dbReference type="Proteomes" id="UP000551616">
    <property type="component" value="Unassembled WGS sequence"/>
</dbReference>
<evidence type="ECO:0000259" key="6">
    <source>
        <dbReference type="Pfam" id="PF22178"/>
    </source>
</evidence>
<dbReference type="Pfam" id="PF04717">
    <property type="entry name" value="Phage_base_V"/>
    <property type="match status" value="1"/>
</dbReference>
<feature type="compositionally biased region" description="Low complexity" evidence="4">
    <location>
        <begin position="279"/>
        <end position="289"/>
    </location>
</feature>
<comment type="caution">
    <text evidence="7">The sequence shown here is derived from an EMBL/GenBank/DDBJ whole genome shotgun (WGS) entry which is preliminary data.</text>
</comment>
<dbReference type="GO" id="GO:0005576">
    <property type="term" value="C:extracellular region"/>
    <property type="evidence" value="ECO:0007669"/>
    <property type="project" value="UniProtKB-SubCell"/>
</dbReference>
<dbReference type="Pfam" id="PF05954">
    <property type="entry name" value="Phage_GPD"/>
    <property type="match status" value="1"/>
</dbReference>
<dbReference type="Gene3D" id="2.40.50.230">
    <property type="entry name" value="Gp5 N-terminal domain"/>
    <property type="match status" value="1"/>
</dbReference>
<dbReference type="InterPro" id="IPR050708">
    <property type="entry name" value="T6SS_VgrG/RHS"/>
</dbReference>
<dbReference type="InterPro" id="IPR006533">
    <property type="entry name" value="T6SS_Vgr_RhsGE"/>
</dbReference>
<evidence type="ECO:0000256" key="3">
    <source>
        <dbReference type="ARBA" id="ARBA00022525"/>
    </source>
</evidence>
<dbReference type="Gene3D" id="3.55.50.10">
    <property type="entry name" value="Baseplate protein-like domains"/>
    <property type="match status" value="1"/>
</dbReference>
<evidence type="ECO:0000313" key="7">
    <source>
        <dbReference type="EMBL" id="MBA2116222.1"/>
    </source>
</evidence>
<dbReference type="Pfam" id="PF22178">
    <property type="entry name" value="Gp5_trimer_C"/>
    <property type="match status" value="1"/>
</dbReference>
<dbReference type="AlphaFoldDB" id="A0A7V9A8B1"/>
<dbReference type="SUPFAM" id="SSF69279">
    <property type="entry name" value="Phage tail proteins"/>
    <property type="match status" value="2"/>
</dbReference>
<dbReference type="PANTHER" id="PTHR32305">
    <property type="match status" value="1"/>
</dbReference>
<proteinExistence type="inferred from homology"/>
<dbReference type="Gene3D" id="4.10.220.110">
    <property type="match status" value="1"/>
</dbReference>
<dbReference type="NCBIfam" id="TIGR01646">
    <property type="entry name" value="vgr_GE"/>
    <property type="match status" value="1"/>
</dbReference>
<organism evidence="7 8">
    <name type="scientific">Bremerella alba</name>
    <dbReference type="NCBI Taxonomy" id="980252"/>
    <lineage>
        <taxon>Bacteria</taxon>
        <taxon>Pseudomonadati</taxon>
        <taxon>Planctomycetota</taxon>
        <taxon>Planctomycetia</taxon>
        <taxon>Pirellulales</taxon>
        <taxon>Pirellulaceae</taxon>
        <taxon>Bremerella</taxon>
    </lineage>
</organism>
<keyword evidence="3" id="KW-0964">Secreted</keyword>
<gene>
    <name evidence="7" type="ORF">HOV93_34110</name>
</gene>
<dbReference type="InterPro" id="IPR037026">
    <property type="entry name" value="Vgr_OB-fold_dom_sf"/>
</dbReference>
<accession>A0A7V9A8B1</accession>
<dbReference type="InterPro" id="IPR017847">
    <property type="entry name" value="T6SS_RhsGE_Vgr_subset"/>
</dbReference>
<dbReference type="Gene3D" id="2.30.110.50">
    <property type="match status" value="1"/>
</dbReference>
<evidence type="ECO:0008006" key="9">
    <source>
        <dbReference type="Google" id="ProtNLM"/>
    </source>
</evidence>
<dbReference type="PANTHER" id="PTHR32305:SF15">
    <property type="entry name" value="PROTEIN RHSA-RELATED"/>
    <property type="match status" value="1"/>
</dbReference>
<evidence type="ECO:0000256" key="4">
    <source>
        <dbReference type="SAM" id="MobiDB-lite"/>
    </source>
</evidence>
<evidence type="ECO:0000256" key="2">
    <source>
        <dbReference type="ARBA" id="ARBA00005558"/>
    </source>
</evidence>
<sequence length="782" mass="87335">MNQAKEHRAFALEDSLGEDFFLLSYSGNEGISRLFNYQLSLVSRRENLQHKPEEIINKEVKLRFFYGDGEKRYIKGFINRFSSDYQPGTMVEFRAEMVPWLWFLTQTSDCRIFEDKTIPEIISDVFNSDPISSIAKFSTNLQKDYPKLEYCVQYRETDFNFVSRLMEEAGIFYFFDNSGDGSNSDKLILADNVQAYFDTAEKDTVHRSTSAGTHGYESEILDWEHRYEFVSGKWTHSDHTFKEPYENFEKNSETKISNQLSSDFKKYELYDHPGDFVDSKSSGQASSQSTELTKTRMGEEEIPFDRVVATSDCTTFAPGGKFTFNSKRVQADDGKTFAIISIQHSGSNASYTTGSESGTEYSNTFTCVSEDALFNPPRTTPKPSVAGIQTATVVGPDGEEIHTDEYARIKCLFHWARPKNKDRKKPDTEISCWVRVAQASAGKKWGFLSIPRIGQEVVVDFLDGNPDRPLVVGSVYNEIQKTAYNLPDDKAKTYFKTNSTPGGEGFNELFFDDKAEKERIFLHAQKDLDFRVLNDSRNRTFGNRSQIIGWENEDGKDNQKGGSQREMVYQDKEINVKRHQIEHIEGNHHLMVGNGEEPSGGNLAIVIEKNVGILIGQDGLGLTNEGDSKTWIKGSQDISVDSDWRQSSSSLHIGVDTDYNSKAGSNISTEAGMDLQSKAGMNMNYGAGMDLNIKAGMNVNIEAGISLSLKVGGNFININPGGVFIQGTLVNINSGGSASPAADAKPKAPDQPIKPEQNVPEAEPTKPDIAHTEETGFKSAPE</sequence>
<dbReference type="EMBL" id="JABRWO010000009">
    <property type="protein sequence ID" value="MBA2116222.1"/>
    <property type="molecule type" value="Genomic_DNA"/>
</dbReference>
<feature type="region of interest" description="Disordered" evidence="4">
    <location>
        <begin position="735"/>
        <end position="782"/>
    </location>
</feature>
<dbReference type="SUPFAM" id="SSF69349">
    <property type="entry name" value="Phage fibre proteins"/>
    <property type="match status" value="2"/>
</dbReference>
<evidence type="ECO:0000256" key="1">
    <source>
        <dbReference type="ARBA" id="ARBA00004613"/>
    </source>
</evidence>
<feature type="domain" description="Gp5/Type VI secretion system Vgr C-terminal trimerisation" evidence="6">
    <location>
        <begin position="495"/>
        <end position="597"/>
    </location>
</feature>
<comment type="similarity">
    <text evidence="2">Belongs to the VgrG protein family.</text>
</comment>
<dbReference type="RefSeq" id="WP_207397641.1">
    <property type="nucleotide sequence ID" value="NZ_JABRWO010000009.1"/>
</dbReference>
<name>A0A7V9A8B1_9BACT</name>
<reference evidence="7 8" key="1">
    <citation type="submission" date="2020-05" db="EMBL/GenBank/DDBJ databases">
        <title>Bremerella alba sp. nov., a novel planctomycete isolated from the surface of the macroalga Fucus spiralis.</title>
        <authorList>
            <person name="Godinho O."/>
            <person name="Botelho R."/>
            <person name="Albuquerque L."/>
            <person name="Wiegand S."/>
            <person name="Da Costa M.S."/>
            <person name="Lobo-Da-Cunha A."/>
            <person name="Jogler C."/>
            <person name="Lage O.M."/>
        </authorList>
    </citation>
    <scope>NUCLEOTIDE SEQUENCE [LARGE SCALE GENOMIC DNA]</scope>
    <source>
        <strain evidence="7 8">FF15</strain>
    </source>
</reference>
<dbReference type="InterPro" id="IPR006531">
    <property type="entry name" value="Gp5/Vgr_OB"/>
</dbReference>
<evidence type="ECO:0000313" key="8">
    <source>
        <dbReference type="Proteomes" id="UP000551616"/>
    </source>
</evidence>
<feature type="domain" description="Gp5/Type VI secretion system Vgr protein OB-fold" evidence="5">
    <location>
        <begin position="427"/>
        <end position="476"/>
    </location>
</feature>
<keyword evidence="8" id="KW-1185">Reference proteome</keyword>
<dbReference type="SUPFAM" id="SSF69255">
    <property type="entry name" value="gp5 N-terminal domain-like"/>
    <property type="match status" value="1"/>
</dbReference>
<evidence type="ECO:0000259" key="5">
    <source>
        <dbReference type="Pfam" id="PF04717"/>
    </source>
</evidence>
<dbReference type="NCBIfam" id="TIGR03361">
    <property type="entry name" value="VI_Rhs_Vgr"/>
    <property type="match status" value="1"/>
</dbReference>
<dbReference type="InterPro" id="IPR054030">
    <property type="entry name" value="Gp5_Vgr_C"/>
</dbReference>
<protein>
    <recommendedName>
        <fullName evidence="9">Type VI secretion system tip protein VgrG</fullName>
    </recommendedName>
</protein>
<feature type="region of interest" description="Disordered" evidence="4">
    <location>
        <begin position="276"/>
        <end position="297"/>
    </location>
</feature>
<feature type="compositionally biased region" description="Basic and acidic residues" evidence="4">
    <location>
        <begin position="763"/>
        <end position="782"/>
    </location>
</feature>